<accession>A0A150IMD3</accession>
<evidence type="ECO:0000313" key="1">
    <source>
        <dbReference type="EMBL" id="KYC46160.1"/>
    </source>
</evidence>
<name>A0A150IMD3_9EURY</name>
<dbReference type="Proteomes" id="UP000075578">
    <property type="component" value="Unassembled WGS sequence"/>
</dbReference>
<evidence type="ECO:0000313" key="2">
    <source>
        <dbReference type="Proteomes" id="UP000075578"/>
    </source>
</evidence>
<sequence length="41" mass="4854">MDKTTHEIIKTYIKESEGNSFVNLKTPDLWIEAKPALWIYE</sequence>
<dbReference type="EMBL" id="LNGD01000222">
    <property type="protein sequence ID" value="KYC46160.1"/>
    <property type="molecule type" value="Genomic_DNA"/>
</dbReference>
<gene>
    <name evidence="1" type="ORF">AMQ74_01862</name>
</gene>
<comment type="caution">
    <text evidence="1">The sequence shown here is derived from an EMBL/GenBank/DDBJ whole genome shotgun (WGS) entry which is preliminary data.</text>
</comment>
<proteinExistence type="predicted"/>
<organism evidence="1 2">
    <name type="scientific">Candidatus Methanofastidiosum methylothiophilum</name>
    <dbReference type="NCBI Taxonomy" id="1705564"/>
    <lineage>
        <taxon>Archaea</taxon>
        <taxon>Methanobacteriati</taxon>
        <taxon>Methanobacteriota</taxon>
        <taxon>Stenosarchaea group</taxon>
        <taxon>Candidatus Methanofastidiosia</taxon>
        <taxon>Candidatus Methanofastidiosales</taxon>
        <taxon>Candidatus Methanofastidiosaceae</taxon>
        <taxon>Candidatus Methanofastidiosum</taxon>
    </lineage>
</organism>
<reference evidence="1 2" key="1">
    <citation type="journal article" date="2016" name="ISME J.">
        <title>Chasing the elusive Euryarchaeota class WSA2: genomes reveal a uniquely fastidious methyl-reducing methanogen.</title>
        <authorList>
            <person name="Nobu M.K."/>
            <person name="Narihiro T."/>
            <person name="Kuroda K."/>
            <person name="Mei R."/>
            <person name="Liu W.T."/>
        </authorList>
    </citation>
    <scope>NUCLEOTIDE SEQUENCE [LARGE SCALE GENOMIC DNA]</scope>
    <source>
        <strain evidence="1">U1lsi0528_Bin089</strain>
    </source>
</reference>
<dbReference type="AlphaFoldDB" id="A0A150IMD3"/>
<protein>
    <submittedName>
        <fullName evidence="1">Uncharacterized protein</fullName>
    </submittedName>
</protein>